<evidence type="ECO:0000256" key="1">
    <source>
        <dbReference type="SAM" id="Phobius"/>
    </source>
</evidence>
<dbReference type="AlphaFoldDB" id="A0A6C0ISP0"/>
<reference evidence="2" key="1">
    <citation type="journal article" date="2020" name="Nature">
        <title>Giant virus diversity and host interactions through global metagenomics.</title>
        <authorList>
            <person name="Schulz F."/>
            <person name="Roux S."/>
            <person name="Paez-Espino D."/>
            <person name="Jungbluth S."/>
            <person name="Walsh D.A."/>
            <person name="Denef V.J."/>
            <person name="McMahon K.D."/>
            <person name="Konstantinidis K.T."/>
            <person name="Eloe-Fadrosh E.A."/>
            <person name="Kyrpides N.C."/>
            <person name="Woyke T."/>
        </authorList>
    </citation>
    <scope>NUCLEOTIDE SEQUENCE</scope>
    <source>
        <strain evidence="2">GVMAG-M-3300024261-8</strain>
    </source>
</reference>
<sequence>MNKPNEGNEIKSKFDMYFHSAFRNVGLFTSLSFGALAYSRVYRGKTPLYDAILISISLLFLLLSFTMNYILNGDIKQYLEHNPDQEKENIYLMITNTVFVIHGVLVSLGLGTLTINYLIR</sequence>
<feature type="transmembrane region" description="Helical" evidence="1">
    <location>
        <begin position="20"/>
        <end position="39"/>
    </location>
</feature>
<keyword evidence="1" id="KW-0472">Membrane</keyword>
<evidence type="ECO:0000313" key="2">
    <source>
        <dbReference type="EMBL" id="QHT95600.1"/>
    </source>
</evidence>
<keyword evidence="1" id="KW-1133">Transmembrane helix</keyword>
<feature type="transmembrane region" description="Helical" evidence="1">
    <location>
        <begin position="51"/>
        <end position="70"/>
    </location>
</feature>
<name>A0A6C0ISP0_9ZZZZ</name>
<protein>
    <submittedName>
        <fullName evidence="2">Uncharacterized protein</fullName>
    </submittedName>
</protein>
<accession>A0A6C0ISP0</accession>
<feature type="transmembrane region" description="Helical" evidence="1">
    <location>
        <begin position="90"/>
        <end position="119"/>
    </location>
</feature>
<dbReference type="EMBL" id="MN740242">
    <property type="protein sequence ID" value="QHT95600.1"/>
    <property type="molecule type" value="Genomic_DNA"/>
</dbReference>
<organism evidence="2">
    <name type="scientific">viral metagenome</name>
    <dbReference type="NCBI Taxonomy" id="1070528"/>
    <lineage>
        <taxon>unclassified sequences</taxon>
        <taxon>metagenomes</taxon>
        <taxon>organismal metagenomes</taxon>
    </lineage>
</organism>
<proteinExistence type="predicted"/>
<keyword evidence="1" id="KW-0812">Transmembrane</keyword>